<evidence type="ECO:0000256" key="2">
    <source>
        <dbReference type="ARBA" id="ARBA00022741"/>
    </source>
</evidence>
<dbReference type="OrthoDB" id="9807790at2"/>
<evidence type="ECO:0000256" key="3">
    <source>
        <dbReference type="ARBA" id="ARBA00022840"/>
    </source>
</evidence>
<dbReference type="InterPro" id="IPR050206">
    <property type="entry name" value="FtsK/SpoIIIE/SftA"/>
</dbReference>
<dbReference type="Proteomes" id="UP000192366">
    <property type="component" value="Unassembled WGS sequence"/>
</dbReference>
<feature type="binding site" evidence="4">
    <location>
        <begin position="968"/>
        <end position="975"/>
    </location>
    <ligand>
        <name>ATP</name>
        <dbReference type="ChEBI" id="CHEBI:30616"/>
    </ligand>
</feature>
<feature type="domain" description="FtsK" evidence="7">
    <location>
        <begin position="951"/>
        <end position="1133"/>
    </location>
</feature>
<dbReference type="SMART" id="SM00382">
    <property type="entry name" value="AAA"/>
    <property type="match status" value="3"/>
</dbReference>
<dbReference type="PANTHER" id="PTHR22683:SF1">
    <property type="entry name" value="TYPE VII SECRETION SYSTEM PROTEIN ESSC"/>
    <property type="match status" value="1"/>
</dbReference>
<keyword evidence="6" id="KW-0812">Transmembrane</keyword>
<dbReference type="STRING" id="564198.BST17_03960"/>
<keyword evidence="6" id="KW-0472">Membrane</keyword>
<dbReference type="Pfam" id="PF01580">
    <property type="entry name" value="FtsK_SpoIIIE"/>
    <property type="match status" value="3"/>
</dbReference>
<dbReference type="GO" id="GO:0005524">
    <property type="term" value="F:ATP binding"/>
    <property type="evidence" value="ECO:0007669"/>
    <property type="project" value="UniProtKB-UniRule"/>
</dbReference>
<dbReference type="NCBIfam" id="TIGR03925">
    <property type="entry name" value="T7SS_EccC_b"/>
    <property type="match status" value="1"/>
</dbReference>
<dbReference type="SUPFAM" id="SSF52540">
    <property type="entry name" value="P-loop containing nucleoside triphosphate hydrolases"/>
    <property type="match status" value="3"/>
</dbReference>
<name>A0A1W9Z3P4_MYCBA</name>
<dbReference type="InterPro" id="IPR002543">
    <property type="entry name" value="FtsK_dom"/>
</dbReference>
<keyword evidence="2 4" id="KW-0547">Nucleotide-binding</keyword>
<protein>
    <submittedName>
        <fullName evidence="8">Type VII secretion protein EccCb</fullName>
    </submittedName>
</protein>
<organism evidence="8 9">
    <name type="scientific">Mycolicibacterium bacteremicum</name>
    <name type="common">Mycobacterium bacteremicum</name>
    <dbReference type="NCBI Taxonomy" id="564198"/>
    <lineage>
        <taxon>Bacteria</taxon>
        <taxon>Bacillati</taxon>
        <taxon>Actinomycetota</taxon>
        <taxon>Actinomycetes</taxon>
        <taxon>Mycobacteriales</taxon>
        <taxon>Mycobacteriaceae</taxon>
        <taxon>Mycolicibacterium</taxon>
    </lineage>
</organism>
<evidence type="ECO:0000256" key="6">
    <source>
        <dbReference type="SAM" id="Phobius"/>
    </source>
</evidence>
<feature type="binding site" evidence="4">
    <location>
        <begin position="709"/>
        <end position="716"/>
    </location>
    <ligand>
        <name>ATP</name>
        <dbReference type="ChEBI" id="CHEBI:30616"/>
    </ligand>
</feature>
<evidence type="ECO:0000256" key="1">
    <source>
        <dbReference type="ARBA" id="ARBA00022737"/>
    </source>
</evidence>
<gene>
    <name evidence="8" type="ORF">BST17_03960</name>
</gene>
<dbReference type="InterPro" id="IPR003593">
    <property type="entry name" value="AAA+_ATPase"/>
</dbReference>
<dbReference type="PANTHER" id="PTHR22683">
    <property type="entry name" value="SPORULATION PROTEIN RELATED"/>
    <property type="match status" value="1"/>
</dbReference>
<keyword evidence="9" id="KW-1185">Reference proteome</keyword>
<evidence type="ECO:0000313" key="9">
    <source>
        <dbReference type="Proteomes" id="UP000192366"/>
    </source>
</evidence>
<keyword evidence="6" id="KW-1133">Transmembrane helix</keyword>
<feature type="region of interest" description="Disordered" evidence="5">
    <location>
        <begin position="1"/>
        <end position="26"/>
    </location>
</feature>
<feature type="transmembrane region" description="Helical" evidence="6">
    <location>
        <begin position="35"/>
        <end position="56"/>
    </location>
</feature>
<evidence type="ECO:0000256" key="5">
    <source>
        <dbReference type="SAM" id="MobiDB-lite"/>
    </source>
</evidence>
<dbReference type="InterPro" id="IPR027417">
    <property type="entry name" value="P-loop_NTPase"/>
</dbReference>
<dbReference type="InterPro" id="IPR023837">
    <property type="entry name" value="EccCb-like_Actinobacteria"/>
</dbReference>
<feature type="compositionally biased region" description="Low complexity" evidence="5">
    <location>
        <begin position="7"/>
        <end position="18"/>
    </location>
</feature>
<evidence type="ECO:0000313" key="8">
    <source>
        <dbReference type="EMBL" id="ORA06799.1"/>
    </source>
</evidence>
<dbReference type="RefSeq" id="WP_083055610.1">
    <property type="nucleotide sequence ID" value="NZ_JACKVM010000008.1"/>
</dbReference>
<dbReference type="PROSITE" id="PS50901">
    <property type="entry name" value="FTSK"/>
    <property type="match status" value="3"/>
</dbReference>
<keyword evidence="3 4" id="KW-0067">ATP-binding</keyword>
<keyword evidence="1" id="KW-0677">Repeat</keyword>
<evidence type="ECO:0000256" key="4">
    <source>
        <dbReference type="PROSITE-ProRule" id="PRU00289"/>
    </source>
</evidence>
<feature type="domain" description="FtsK" evidence="7">
    <location>
        <begin position="691"/>
        <end position="864"/>
    </location>
</feature>
<feature type="domain" description="FtsK" evidence="7">
    <location>
        <begin position="365"/>
        <end position="564"/>
    </location>
</feature>
<accession>A0A1W9Z3P4</accession>
<feature type="binding site" evidence="4">
    <location>
        <begin position="388"/>
        <end position="395"/>
    </location>
    <ligand>
        <name>ATP</name>
        <dbReference type="ChEBI" id="CHEBI:30616"/>
    </ligand>
</feature>
<sequence>MEFVRGRPAAAPRVPSEPVRVRRPPPVPVQQPPNVLTRLLPLVMLVAAAGMVVLYLSGDRAASTRSPMYLILPVMMLVSVLATVAHGTRGRSAELDAGRREYLRYLDTVAVQSAQTAAVQHACLHRAHPDPAMLWSMAGSGRMWERRRAEPEFCRVRVGVGPVALATPLIVDDRDPVGEPDPVTEAALDDMLAACAVVPAVPVTVELRGHLGFTGDPQHVRPLVRAVVCQLATLHGPDDVRISARVRPGSPDWDWVKWLPHHGHGLPGARSVLILDDDDAVRPDAADVVLDLGGHGARTVMAGPDSDALSEAQAQLCARRLARWRTATAGEGEATPWSWLLGGDAPAGPRLRVPIGTGDGPENVGAPVHLDIKEAAEGGMGPHGLCVGATGSGKSEFLRTLILGLAATHTSAELNLALIDFKGGATFLGFERLPHVAAVITNLADESHLVDRMHAALTGEMHRRQQLLRQAGLGSIGEHRRAREQGVDLAPLPVLFIVIDEFSELLSRHPDFADLFLAVGRLGRSLGMHLLLASQRLDEGRLRGLDTHLSYRVCLKTFSAGDSRAVLGVPDAYELPAEPGAAYLKTVDGASVRLRTTYVSGPAEQPPDRTPTVRLFTAAHTGPGTAVAAPGTRTVLDVVLDRLAGHGPKAHAVWLAPLPGPPTLAALMARHDGARLTAPIGLADNPFAQTRELLTVDLTGSGGHVAVVGATRSGKSTLLCTLMLALAARHPPGEIAFYCLDFGGGLLAPMKRLPHTGAVAGRGDPELAGRTVAQLQALVRRRATGAERARDGYGEAFLIVDGWAALRNDGRGLDEAIGELAAHGLAHGVHVVITAARWADLRPALKDQLGTRIELRLGEPAESEMDRKTARQLADHPPGTALTRDGRLAALALPHLDGADVSASVTALCGRHPDGAAPPVRLLPARVDGATLPRSAVPATQVAIGIDESQLGPVTIDFENTPHLIVLGDSGCGKTSVLRTLCARLARDCSPEQVQLYIGDARRTLLGAVHTAHLAGYAISAAILAAHLPALVDILRARMPDAGVTQRQLRDRSWWSGPEIYVVVDDHELLSGTGDPLAPLLEFLPYARDVGLHLVVGRRAGGAARALFNPVLATMRELGCAALMMSTSADEGVLFGSTRPVVLPPGRAILIRRGHPDERIQTAWTEPR</sequence>
<dbReference type="Gene3D" id="3.40.50.300">
    <property type="entry name" value="P-loop containing nucleotide triphosphate hydrolases"/>
    <property type="match status" value="3"/>
</dbReference>
<dbReference type="EMBL" id="MVHJ01000002">
    <property type="protein sequence ID" value="ORA06799.1"/>
    <property type="molecule type" value="Genomic_DNA"/>
</dbReference>
<proteinExistence type="predicted"/>
<reference evidence="8 9" key="1">
    <citation type="submission" date="2017-02" db="EMBL/GenBank/DDBJ databases">
        <title>The new phylogeny of genus Mycobacterium.</title>
        <authorList>
            <person name="Tortoli E."/>
            <person name="Trovato A."/>
            <person name="Cirillo D.M."/>
        </authorList>
    </citation>
    <scope>NUCLEOTIDE SEQUENCE [LARGE SCALE GENOMIC DNA]</scope>
    <source>
        <strain evidence="8 9">DSM 45578</strain>
    </source>
</reference>
<dbReference type="GO" id="GO:0003677">
    <property type="term" value="F:DNA binding"/>
    <property type="evidence" value="ECO:0007669"/>
    <property type="project" value="InterPro"/>
</dbReference>
<evidence type="ECO:0000259" key="7">
    <source>
        <dbReference type="PROSITE" id="PS50901"/>
    </source>
</evidence>
<dbReference type="AlphaFoldDB" id="A0A1W9Z3P4"/>
<feature type="transmembrane region" description="Helical" evidence="6">
    <location>
        <begin position="68"/>
        <end position="87"/>
    </location>
</feature>
<comment type="caution">
    <text evidence="8">The sequence shown here is derived from an EMBL/GenBank/DDBJ whole genome shotgun (WGS) entry which is preliminary data.</text>
</comment>